<dbReference type="PANTHER" id="PTHR47901:SF8">
    <property type="entry name" value="CASPASE-3"/>
    <property type="match status" value="1"/>
</dbReference>
<evidence type="ECO:0000256" key="7">
    <source>
        <dbReference type="PIRSR" id="PIRSR038001-1"/>
    </source>
</evidence>
<protein>
    <submittedName>
        <fullName evidence="12">CLUMA_CG012460, isoform A</fullName>
    </submittedName>
</protein>
<evidence type="ECO:0000259" key="11">
    <source>
        <dbReference type="PROSITE" id="PS50209"/>
    </source>
</evidence>
<dbReference type="GO" id="GO:0006508">
    <property type="term" value="P:proteolysis"/>
    <property type="evidence" value="ECO:0007669"/>
    <property type="project" value="UniProtKB-KW"/>
</dbReference>
<dbReference type="GO" id="GO:0006915">
    <property type="term" value="P:apoptotic process"/>
    <property type="evidence" value="ECO:0007669"/>
    <property type="project" value="UniProtKB-KW"/>
</dbReference>
<dbReference type="AlphaFoldDB" id="A0A1J1IFE1"/>
<feature type="active site" evidence="7">
    <location>
        <position position="279"/>
    </location>
</feature>
<dbReference type="InterPro" id="IPR002398">
    <property type="entry name" value="Pept_C14"/>
</dbReference>
<dbReference type="OrthoDB" id="6097640at2759"/>
<keyword evidence="6" id="KW-0865">Zymogen</keyword>
<dbReference type="InterPro" id="IPR001309">
    <property type="entry name" value="Pept_C14_p20"/>
</dbReference>
<dbReference type="InterPro" id="IPR001315">
    <property type="entry name" value="CARD"/>
</dbReference>
<dbReference type="PRINTS" id="PR00376">
    <property type="entry name" value="IL1BCENZYME"/>
</dbReference>
<dbReference type="InterPro" id="IPR029030">
    <property type="entry name" value="Caspase-like_dom_sf"/>
</dbReference>
<feature type="domain" description="Caspase family p20" evidence="10">
    <location>
        <begin position="202"/>
        <end position="330"/>
    </location>
</feature>
<evidence type="ECO:0000256" key="5">
    <source>
        <dbReference type="ARBA" id="ARBA00022807"/>
    </source>
</evidence>
<evidence type="ECO:0000259" key="10">
    <source>
        <dbReference type="PROSITE" id="PS50208"/>
    </source>
</evidence>
<dbReference type="Pfam" id="PF00619">
    <property type="entry name" value="CARD"/>
    <property type="match status" value="1"/>
</dbReference>
<evidence type="ECO:0000256" key="2">
    <source>
        <dbReference type="ARBA" id="ARBA00022670"/>
    </source>
</evidence>
<dbReference type="Proteomes" id="UP000183832">
    <property type="component" value="Unassembled WGS sequence"/>
</dbReference>
<evidence type="ECO:0000256" key="3">
    <source>
        <dbReference type="ARBA" id="ARBA00022703"/>
    </source>
</evidence>
<dbReference type="InterPro" id="IPR033139">
    <property type="entry name" value="Caspase_cys_AS"/>
</dbReference>
<keyword evidence="3" id="KW-0053">Apoptosis</keyword>
<accession>A0A1J1IFE1</accession>
<dbReference type="InterPro" id="IPR002138">
    <property type="entry name" value="Pept_C14_p10"/>
</dbReference>
<keyword evidence="13" id="KW-1185">Reference proteome</keyword>
<feature type="active site" evidence="7">
    <location>
        <position position="326"/>
    </location>
</feature>
<dbReference type="SUPFAM" id="SSF47986">
    <property type="entry name" value="DEATH domain"/>
    <property type="match status" value="1"/>
</dbReference>
<feature type="domain" description="Caspase family p10" evidence="9">
    <location>
        <begin position="353"/>
        <end position="436"/>
    </location>
</feature>
<dbReference type="InterPro" id="IPR011029">
    <property type="entry name" value="DEATH-like_dom_sf"/>
</dbReference>
<proteinExistence type="inferred from homology"/>
<evidence type="ECO:0000313" key="12">
    <source>
        <dbReference type="EMBL" id="CRK98981.1"/>
    </source>
</evidence>
<dbReference type="GO" id="GO:0004197">
    <property type="term" value="F:cysteine-type endopeptidase activity"/>
    <property type="evidence" value="ECO:0007669"/>
    <property type="project" value="InterPro"/>
</dbReference>
<dbReference type="PROSITE" id="PS50207">
    <property type="entry name" value="CASPASE_P10"/>
    <property type="match status" value="1"/>
</dbReference>
<keyword evidence="4" id="KW-0378">Hydrolase</keyword>
<dbReference type="SMART" id="SM00115">
    <property type="entry name" value="CASc"/>
    <property type="match status" value="1"/>
</dbReference>
<dbReference type="CDD" id="cd01671">
    <property type="entry name" value="CARD"/>
    <property type="match status" value="1"/>
</dbReference>
<dbReference type="PROSITE" id="PS50209">
    <property type="entry name" value="CARD"/>
    <property type="match status" value="1"/>
</dbReference>
<evidence type="ECO:0000256" key="1">
    <source>
        <dbReference type="ARBA" id="ARBA00010134"/>
    </source>
</evidence>
<evidence type="ECO:0000256" key="6">
    <source>
        <dbReference type="ARBA" id="ARBA00023145"/>
    </source>
</evidence>
<reference evidence="12 13" key="1">
    <citation type="submission" date="2015-04" db="EMBL/GenBank/DDBJ databases">
        <authorList>
            <person name="Syromyatnikov M.Y."/>
            <person name="Popov V.N."/>
        </authorList>
    </citation>
    <scope>NUCLEOTIDE SEQUENCE [LARGE SCALE GENOMIC DNA]</scope>
</reference>
<dbReference type="STRING" id="568069.A0A1J1IFE1"/>
<gene>
    <name evidence="12" type="primary">putative Caspase Nc</name>
    <name evidence="12" type="ORF">CLUMA_CG012460</name>
</gene>
<dbReference type="InterPro" id="IPR011600">
    <property type="entry name" value="Pept_C14_caspase"/>
</dbReference>
<comment type="similarity">
    <text evidence="1 8">Belongs to the peptidase C14A family.</text>
</comment>
<keyword evidence="2" id="KW-0645">Protease</keyword>
<dbReference type="SUPFAM" id="SSF52129">
    <property type="entry name" value="Caspase-like"/>
    <property type="match status" value="1"/>
</dbReference>
<feature type="domain" description="CARD" evidence="11">
    <location>
        <begin position="1"/>
        <end position="80"/>
    </location>
</feature>
<name>A0A1J1IFE1_9DIPT</name>
<evidence type="ECO:0000256" key="8">
    <source>
        <dbReference type="RuleBase" id="RU003971"/>
    </source>
</evidence>
<dbReference type="PROSITE" id="PS50208">
    <property type="entry name" value="CASPASE_P20"/>
    <property type="match status" value="1"/>
</dbReference>
<evidence type="ECO:0000256" key="4">
    <source>
        <dbReference type="ARBA" id="ARBA00022801"/>
    </source>
</evidence>
<dbReference type="Gene3D" id="3.40.50.1460">
    <property type="match status" value="1"/>
</dbReference>
<keyword evidence="5" id="KW-0788">Thiol protease</keyword>
<evidence type="ECO:0000313" key="13">
    <source>
        <dbReference type="Proteomes" id="UP000183832"/>
    </source>
</evidence>
<organism evidence="12 13">
    <name type="scientific">Clunio marinus</name>
    <dbReference type="NCBI Taxonomy" id="568069"/>
    <lineage>
        <taxon>Eukaryota</taxon>
        <taxon>Metazoa</taxon>
        <taxon>Ecdysozoa</taxon>
        <taxon>Arthropoda</taxon>
        <taxon>Hexapoda</taxon>
        <taxon>Insecta</taxon>
        <taxon>Pterygota</taxon>
        <taxon>Neoptera</taxon>
        <taxon>Endopterygota</taxon>
        <taxon>Diptera</taxon>
        <taxon>Nematocera</taxon>
        <taxon>Chironomoidea</taxon>
        <taxon>Chironomidae</taxon>
        <taxon>Clunio</taxon>
    </lineage>
</organism>
<dbReference type="Pfam" id="PF00656">
    <property type="entry name" value="Peptidase_C14"/>
    <property type="match status" value="1"/>
</dbReference>
<dbReference type="PIRSF" id="PIRSF038001">
    <property type="entry name" value="Caspase_ICE"/>
    <property type="match status" value="1"/>
</dbReference>
<sequence length="443" mass="51200">MNDNHRQLIIKRINELVHYTDFKTMINACLKKKVLTDVMADIIYKDGIDDMDRNRLLFMKLTHRGPKAFDRIIDILKENNFEEAYKILNASPIPAATFTSKDDVVMEDENRFLSIKGTTNKISSNSIPYAPPSPIDYSVDSDDKDSTTTFDGSNMTKIIKKKIKLEPYTAKTSFYDRDLEVKRAANFGSHPKLQVYNMKSKKRGVFFFVNIIKFVAGKADRTGAEQDRENLVTLFREMNYTVFYYEDLTRNEFFDLMRLLIKSDYLKNIDSFIFCIQTHGTLYKNHTIMDFSDGPTCSIEDVLQMFSNTNCESLAFKPKVFFFPFCRGSISDKEKHIKLHSIETDSGGFNLSVPSYSDILICYGTVPGFQTHRDTGFGSWYVRELCKIVADHACDTHIEDMLKMVGSKTMERRDEGRLQVASTENRGFYKLLYFNPKIFDFAN</sequence>
<dbReference type="Gene3D" id="1.10.533.10">
    <property type="entry name" value="Death Domain, Fas"/>
    <property type="match status" value="1"/>
</dbReference>
<dbReference type="InterPro" id="IPR015917">
    <property type="entry name" value="Pept_C14A"/>
</dbReference>
<dbReference type="PANTHER" id="PTHR47901">
    <property type="entry name" value="CASPASE RECRUITMENT DOMAIN-CONTAINING PROTEIN 18"/>
    <property type="match status" value="1"/>
</dbReference>
<dbReference type="EMBL" id="CVRI01000048">
    <property type="protein sequence ID" value="CRK98981.1"/>
    <property type="molecule type" value="Genomic_DNA"/>
</dbReference>
<evidence type="ECO:0000259" key="9">
    <source>
        <dbReference type="PROSITE" id="PS50207"/>
    </source>
</evidence>
<dbReference type="PROSITE" id="PS01122">
    <property type="entry name" value="CASPASE_CYS"/>
    <property type="match status" value="1"/>
</dbReference>
<dbReference type="GO" id="GO:0042981">
    <property type="term" value="P:regulation of apoptotic process"/>
    <property type="evidence" value="ECO:0007669"/>
    <property type="project" value="InterPro"/>
</dbReference>